<gene>
    <name evidence="1" type="ORF">KDW_32660</name>
</gene>
<name>A0A5J4KI16_9CHLR</name>
<organism evidence="1 2">
    <name type="scientific">Dictyobacter vulcani</name>
    <dbReference type="NCBI Taxonomy" id="2607529"/>
    <lineage>
        <taxon>Bacteria</taxon>
        <taxon>Bacillati</taxon>
        <taxon>Chloroflexota</taxon>
        <taxon>Ktedonobacteria</taxon>
        <taxon>Ktedonobacterales</taxon>
        <taxon>Dictyobacteraceae</taxon>
        <taxon>Dictyobacter</taxon>
    </lineage>
</organism>
<dbReference type="RefSeq" id="WP_151756913.1">
    <property type="nucleotide sequence ID" value="NZ_BKZW01000001.1"/>
</dbReference>
<dbReference type="EMBL" id="BKZW01000001">
    <property type="protein sequence ID" value="GER89104.1"/>
    <property type="molecule type" value="Genomic_DNA"/>
</dbReference>
<dbReference type="Proteomes" id="UP000326912">
    <property type="component" value="Unassembled WGS sequence"/>
</dbReference>
<evidence type="ECO:0000313" key="2">
    <source>
        <dbReference type="Proteomes" id="UP000326912"/>
    </source>
</evidence>
<reference evidence="1 2" key="1">
    <citation type="submission" date="2019-10" db="EMBL/GenBank/DDBJ databases">
        <title>Dictyobacter vulcani sp. nov., within the class Ktedonobacteria, isolated from soil of volcanic Mt. Zao.</title>
        <authorList>
            <person name="Zheng Y."/>
            <person name="Wang C.M."/>
            <person name="Sakai Y."/>
            <person name="Abe K."/>
            <person name="Yokota A."/>
            <person name="Yabe S."/>
        </authorList>
    </citation>
    <scope>NUCLEOTIDE SEQUENCE [LARGE SCALE GENOMIC DNA]</scope>
    <source>
        <strain evidence="1 2">W12</strain>
    </source>
</reference>
<protein>
    <submittedName>
        <fullName evidence="1">Uncharacterized protein</fullName>
    </submittedName>
</protein>
<evidence type="ECO:0000313" key="1">
    <source>
        <dbReference type="EMBL" id="GER89104.1"/>
    </source>
</evidence>
<sequence>MLKESTEAQITLMPLPFAVHKRGSWLKKQSGTLAGIAKQLHISLYSTQSHTCEPAIRRYSRPTLGLKHMPFETQGWLNNVIDSTHYHSGDALLPVKE</sequence>
<dbReference type="AlphaFoldDB" id="A0A5J4KI16"/>
<proteinExistence type="predicted"/>
<comment type="caution">
    <text evidence="1">The sequence shown here is derived from an EMBL/GenBank/DDBJ whole genome shotgun (WGS) entry which is preliminary data.</text>
</comment>
<keyword evidence="2" id="KW-1185">Reference proteome</keyword>
<accession>A0A5J4KI16</accession>